<dbReference type="RefSeq" id="WP_047252634.1">
    <property type="nucleotide sequence ID" value="NZ_CP011545.1"/>
</dbReference>
<evidence type="ECO:0000256" key="1">
    <source>
        <dbReference type="ARBA" id="ARBA00008791"/>
    </source>
</evidence>
<feature type="domain" description="UspA" evidence="2">
    <location>
        <begin position="9"/>
        <end position="142"/>
    </location>
</feature>
<evidence type="ECO:0000313" key="3">
    <source>
        <dbReference type="EMBL" id="AKK08241.1"/>
    </source>
</evidence>
<dbReference type="PANTHER" id="PTHR46268">
    <property type="entry name" value="STRESS RESPONSE PROTEIN NHAX"/>
    <property type="match status" value="1"/>
</dbReference>
<protein>
    <submittedName>
        <fullName evidence="3">Universal stress protein UspA-like protein</fullName>
    </submittedName>
</protein>
<dbReference type="KEGG" id="cted:CTEST_03960"/>
<dbReference type="EMBL" id="CP011545">
    <property type="protein sequence ID" value="AKK08241.1"/>
    <property type="molecule type" value="Genomic_DNA"/>
</dbReference>
<keyword evidence="4" id="KW-1185">Reference proteome</keyword>
<reference evidence="3 4" key="1">
    <citation type="journal article" date="2015" name="Genome Announc.">
        <title>Complete Genome Sequence of the Type Strain Corynebacterium testudinoris DSM 44614, Recovered from Necrotic Lesions in the Mouth of a Tortoise.</title>
        <authorList>
            <person name="Ruckert C."/>
            <person name="Kriete M."/>
            <person name="Jaenicke S."/>
            <person name="Winkler A."/>
            <person name="Tauch A."/>
        </authorList>
    </citation>
    <scope>NUCLEOTIDE SEQUENCE [LARGE SCALE GENOMIC DNA]</scope>
    <source>
        <strain evidence="3 4">DSM 44614</strain>
    </source>
</reference>
<proteinExistence type="inferred from homology"/>
<evidence type="ECO:0000259" key="2">
    <source>
        <dbReference type="Pfam" id="PF00582"/>
    </source>
</evidence>
<dbReference type="Proteomes" id="UP000035540">
    <property type="component" value="Chromosome"/>
</dbReference>
<dbReference type="OrthoDB" id="5242641at2"/>
<sequence length="291" mass="30690">MRTPKGRFLVGYVATHFGRDALNLAISLAQGRDVHIDIVMVVPVDNAYSGIYPHDRGYASIVEEQMAQWLQDALDRVPEGISATGRIVAGESEAETLHRTALDLGADLIVVGARDGAILSRFRVGSVANALLHSSSVPVALAPAGFDYTGPTTRFTAMFGSRPGAPDVVGLAVDRARRRGVPLRLASLVLSDATVLDDVRALGDARLTELAGEMVESGAATTIIAAGESIEQAMQQLDWQQGDVVVAGSSRMAANGRIFIGTTAAKILRTIPVPMLVVPAGYIYDEGGETP</sequence>
<organism evidence="3 4">
    <name type="scientific">Corynebacterium testudinoris</name>
    <dbReference type="NCBI Taxonomy" id="136857"/>
    <lineage>
        <taxon>Bacteria</taxon>
        <taxon>Bacillati</taxon>
        <taxon>Actinomycetota</taxon>
        <taxon>Actinomycetes</taxon>
        <taxon>Mycobacteriales</taxon>
        <taxon>Corynebacteriaceae</taxon>
        <taxon>Corynebacterium</taxon>
    </lineage>
</organism>
<dbReference type="InterPro" id="IPR006015">
    <property type="entry name" value="Universal_stress_UspA"/>
</dbReference>
<dbReference type="Pfam" id="PF00582">
    <property type="entry name" value="Usp"/>
    <property type="match status" value="2"/>
</dbReference>
<feature type="domain" description="UspA" evidence="2">
    <location>
        <begin position="164"/>
        <end position="279"/>
    </location>
</feature>
<dbReference type="SUPFAM" id="SSF52402">
    <property type="entry name" value="Adenine nucleotide alpha hydrolases-like"/>
    <property type="match status" value="2"/>
</dbReference>
<dbReference type="CDD" id="cd00293">
    <property type="entry name" value="USP-like"/>
    <property type="match status" value="2"/>
</dbReference>
<name>A0A0G3H4C5_9CORY</name>
<dbReference type="InterPro" id="IPR006016">
    <property type="entry name" value="UspA"/>
</dbReference>
<accession>A0A0G3H4C5</accession>
<evidence type="ECO:0000313" key="4">
    <source>
        <dbReference type="Proteomes" id="UP000035540"/>
    </source>
</evidence>
<gene>
    <name evidence="3" type="ORF">CTEST_03960</name>
</gene>
<dbReference type="PRINTS" id="PR01438">
    <property type="entry name" value="UNVRSLSTRESS"/>
</dbReference>
<dbReference type="InterPro" id="IPR014729">
    <property type="entry name" value="Rossmann-like_a/b/a_fold"/>
</dbReference>
<dbReference type="AlphaFoldDB" id="A0A0G3H4C5"/>
<dbReference type="PANTHER" id="PTHR46268:SF6">
    <property type="entry name" value="UNIVERSAL STRESS PROTEIN UP12"/>
    <property type="match status" value="1"/>
</dbReference>
<dbReference type="STRING" id="136857.CTEST_03960"/>
<dbReference type="Gene3D" id="3.40.50.620">
    <property type="entry name" value="HUPs"/>
    <property type="match status" value="2"/>
</dbReference>
<comment type="similarity">
    <text evidence="1">Belongs to the universal stress protein A family.</text>
</comment>
<dbReference type="PATRIC" id="fig|136857.5.peg.783"/>
<reference evidence="4" key="2">
    <citation type="submission" date="2015-05" db="EMBL/GenBank/DDBJ databases">
        <title>Complete genome sequence of Corynebacterium testudinoris DSM 44614, recovered from necrotic lesions in the mouth of a tortoise.</title>
        <authorList>
            <person name="Ruckert C."/>
            <person name="Albersmeier A."/>
            <person name="Winkler A."/>
            <person name="Tauch A."/>
        </authorList>
    </citation>
    <scope>NUCLEOTIDE SEQUENCE [LARGE SCALE GENOMIC DNA]</scope>
    <source>
        <strain evidence="4">DSM 44614</strain>
    </source>
</reference>